<feature type="transmembrane region" description="Helical" evidence="5">
    <location>
        <begin position="40"/>
        <end position="60"/>
    </location>
</feature>
<dbReference type="Proteomes" id="UP000283433">
    <property type="component" value="Unassembled WGS sequence"/>
</dbReference>
<keyword evidence="3 5" id="KW-1133">Transmembrane helix</keyword>
<evidence type="ECO:0000256" key="1">
    <source>
        <dbReference type="ARBA" id="ARBA00004141"/>
    </source>
</evidence>
<gene>
    <name evidence="6" type="ORF">BCY91_15820</name>
</gene>
<dbReference type="GO" id="GO:0016765">
    <property type="term" value="F:transferase activity, transferring alkyl or aryl (other than methyl) groups"/>
    <property type="evidence" value="ECO:0007669"/>
    <property type="project" value="InterPro"/>
</dbReference>
<keyword evidence="2 5" id="KW-0812">Transmembrane</keyword>
<dbReference type="OrthoDB" id="1467772at2"/>
<feature type="transmembrane region" description="Helical" evidence="5">
    <location>
        <begin position="240"/>
        <end position="259"/>
    </location>
</feature>
<feature type="transmembrane region" description="Helical" evidence="5">
    <location>
        <begin position="137"/>
        <end position="159"/>
    </location>
</feature>
<proteinExistence type="predicted"/>
<feature type="transmembrane region" description="Helical" evidence="5">
    <location>
        <begin position="215"/>
        <end position="234"/>
    </location>
</feature>
<evidence type="ECO:0000256" key="4">
    <source>
        <dbReference type="ARBA" id="ARBA00023136"/>
    </source>
</evidence>
<dbReference type="InterPro" id="IPR000537">
    <property type="entry name" value="UbiA_prenyltransferase"/>
</dbReference>
<accession>A0A419S940</accession>
<sequence length="292" mass="33982">MIKHFQRPLDFLLFSNIFISLGAFAQALVSYRLLCFAPSWSVAAFLFFSTLLTYNFSILIQKPENPENSEYRRVRWIFRNYKLNVAITGLAGLALVPLFLSLNFKAQLLNVFLAVLSFGYALPLFKSKGRKFGLRNIPAVKLFMIALVWALSSVCLPYFELQSRGNFVLPPVDLLILILKRFLFVVAITIPFDIRDMFQDAMFELKTIPTIFGERKAYLFCQTMLAVYLVLLFLFQNKGFNSDFFGLMLTVMLTGWLIFKSKWERNEYYYFFYLDGTLILQLVMMVLMGWVL</sequence>
<name>A0A419S940_9SPHI</name>
<evidence type="ECO:0000256" key="2">
    <source>
        <dbReference type="ARBA" id="ARBA00022692"/>
    </source>
</evidence>
<reference evidence="6 7" key="1">
    <citation type="submission" date="2016-07" db="EMBL/GenBank/DDBJ databases">
        <title>Genome of Pelobium manganitolerans.</title>
        <authorList>
            <person name="Wu S."/>
            <person name="Wang G."/>
        </authorList>
    </citation>
    <scope>NUCLEOTIDE SEQUENCE [LARGE SCALE GENOMIC DNA]</scope>
    <source>
        <strain evidence="6 7">YS-25</strain>
    </source>
</reference>
<dbReference type="EMBL" id="MBTA01000005">
    <property type="protein sequence ID" value="RKD18268.1"/>
    <property type="molecule type" value="Genomic_DNA"/>
</dbReference>
<protein>
    <recommendedName>
        <fullName evidence="8">Prenyltransferase</fullName>
    </recommendedName>
</protein>
<comment type="subcellular location">
    <subcellularLocation>
        <location evidence="1">Membrane</location>
        <topology evidence="1">Multi-pass membrane protein</topology>
    </subcellularLocation>
</comment>
<feature type="transmembrane region" description="Helical" evidence="5">
    <location>
        <begin position="271"/>
        <end position="291"/>
    </location>
</feature>
<feature type="transmembrane region" description="Helical" evidence="5">
    <location>
        <begin position="12"/>
        <end position="34"/>
    </location>
</feature>
<evidence type="ECO:0000256" key="3">
    <source>
        <dbReference type="ARBA" id="ARBA00022989"/>
    </source>
</evidence>
<evidence type="ECO:0000256" key="5">
    <source>
        <dbReference type="SAM" id="Phobius"/>
    </source>
</evidence>
<feature type="transmembrane region" description="Helical" evidence="5">
    <location>
        <begin position="106"/>
        <end position="125"/>
    </location>
</feature>
<dbReference type="AlphaFoldDB" id="A0A419S940"/>
<evidence type="ECO:0000313" key="7">
    <source>
        <dbReference type="Proteomes" id="UP000283433"/>
    </source>
</evidence>
<comment type="caution">
    <text evidence="6">The sequence shown here is derived from an EMBL/GenBank/DDBJ whole genome shotgun (WGS) entry which is preliminary data.</text>
</comment>
<feature type="transmembrane region" description="Helical" evidence="5">
    <location>
        <begin position="81"/>
        <end position="100"/>
    </location>
</feature>
<dbReference type="Pfam" id="PF01040">
    <property type="entry name" value="UbiA"/>
    <property type="match status" value="1"/>
</dbReference>
<feature type="transmembrane region" description="Helical" evidence="5">
    <location>
        <begin position="174"/>
        <end position="194"/>
    </location>
</feature>
<keyword evidence="7" id="KW-1185">Reference proteome</keyword>
<evidence type="ECO:0008006" key="8">
    <source>
        <dbReference type="Google" id="ProtNLM"/>
    </source>
</evidence>
<evidence type="ECO:0000313" key="6">
    <source>
        <dbReference type="EMBL" id="RKD18268.1"/>
    </source>
</evidence>
<dbReference type="RefSeq" id="WP_120180985.1">
    <property type="nucleotide sequence ID" value="NZ_MBTA01000005.1"/>
</dbReference>
<keyword evidence="4 5" id="KW-0472">Membrane</keyword>
<dbReference type="GO" id="GO:0016020">
    <property type="term" value="C:membrane"/>
    <property type="evidence" value="ECO:0007669"/>
    <property type="project" value="UniProtKB-SubCell"/>
</dbReference>
<organism evidence="6 7">
    <name type="scientific">Pelobium manganitolerans</name>
    <dbReference type="NCBI Taxonomy" id="1842495"/>
    <lineage>
        <taxon>Bacteria</taxon>
        <taxon>Pseudomonadati</taxon>
        <taxon>Bacteroidota</taxon>
        <taxon>Sphingobacteriia</taxon>
        <taxon>Sphingobacteriales</taxon>
        <taxon>Sphingobacteriaceae</taxon>
        <taxon>Pelobium</taxon>
    </lineage>
</organism>